<dbReference type="Proteomes" id="UP000247978">
    <property type="component" value="Unassembled WGS sequence"/>
</dbReference>
<comment type="caution">
    <text evidence="2">The sequence shown here is derived from an EMBL/GenBank/DDBJ whole genome shotgun (WGS) entry which is preliminary data.</text>
</comment>
<evidence type="ECO:0000313" key="2">
    <source>
        <dbReference type="EMBL" id="PXW83376.1"/>
    </source>
</evidence>
<dbReference type="AlphaFoldDB" id="A0A2V3VNK1"/>
<feature type="compositionally biased region" description="Polar residues" evidence="1">
    <location>
        <begin position="1"/>
        <end position="11"/>
    </location>
</feature>
<feature type="region of interest" description="Disordered" evidence="1">
    <location>
        <begin position="1"/>
        <end position="20"/>
    </location>
</feature>
<dbReference type="InterPro" id="IPR029151">
    <property type="entry name" value="Sensor-like_sf"/>
</dbReference>
<dbReference type="EMBL" id="QJJQ01000016">
    <property type="protein sequence ID" value="PXW83376.1"/>
    <property type="molecule type" value="Genomic_DNA"/>
</dbReference>
<dbReference type="SUPFAM" id="SSF103190">
    <property type="entry name" value="Sensory domain-like"/>
    <property type="match status" value="1"/>
</dbReference>
<name>A0A2V3VNK1_9BACI</name>
<dbReference type="Gene3D" id="3.30.450.20">
    <property type="entry name" value="PAS domain"/>
    <property type="match status" value="1"/>
</dbReference>
<proteinExistence type="predicted"/>
<gene>
    <name evidence="2" type="ORF">DFR56_11655</name>
</gene>
<organism evidence="2 3">
    <name type="scientific">Pseudogracilibacillus auburnensis</name>
    <dbReference type="NCBI Taxonomy" id="1494959"/>
    <lineage>
        <taxon>Bacteria</taxon>
        <taxon>Bacillati</taxon>
        <taxon>Bacillota</taxon>
        <taxon>Bacilli</taxon>
        <taxon>Bacillales</taxon>
        <taxon>Bacillaceae</taxon>
        <taxon>Pseudogracilibacillus</taxon>
    </lineage>
</organism>
<evidence type="ECO:0000313" key="3">
    <source>
        <dbReference type="Proteomes" id="UP000247978"/>
    </source>
</evidence>
<evidence type="ECO:0000256" key="1">
    <source>
        <dbReference type="SAM" id="MobiDB-lite"/>
    </source>
</evidence>
<sequence length="45" mass="4991">MIEQSSYTSKAHGSMGPSLRRKASVFDDNREIIGIVSVGFMMKDI</sequence>
<reference evidence="2 3" key="1">
    <citation type="submission" date="2018-05" db="EMBL/GenBank/DDBJ databases">
        <title>Genomic Encyclopedia of Type Strains, Phase IV (KMG-IV): sequencing the most valuable type-strain genomes for metagenomic binning, comparative biology and taxonomic classification.</title>
        <authorList>
            <person name="Goeker M."/>
        </authorList>
    </citation>
    <scope>NUCLEOTIDE SEQUENCE [LARGE SCALE GENOMIC DNA]</scope>
    <source>
        <strain evidence="2 3">DSM 28556</strain>
    </source>
</reference>
<accession>A0A2V3VNK1</accession>
<keyword evidence="3" id="KW-1185">Reference proteome</keyword>
<protein>
    <submittedName>
        <fullName evidence="2">Uncharacterized protein</fullName>
    </submittedName>
</protein>